<dbReference type="SUPFAM" id="SSF54913">
    <property type="entry name" value="GlnB-like"/>
    <property type="match status" value="1"/>
</dbReference>
<dbReference type="Gene3D" id="3.30.70.120">
    <property type="match status" value="1"/>
</dbReference>
<protein>
    <submittedName>
        <fullName evidence="2">Divalent-cation tolerance protein CutA</fullName>
    </submittedName>
</protein>
<dbReference type="InterPro" id="IPR004323">
    <property type="entry name" value="Ion_tolerance_CutA"/>
</dbReference>
<dbReference type="PANTHER" id="PTHR23419">
    <property type="entry name" value="DIVALENT CATION TOLERANCE CUTA-RELATED"/>
    <property type="match status" value="1"/>
</dbReference>
<keyword evidence="3" id="KW-1185">Reference proteome</keyword>
<evidence type="ECO:0000256" key="1">
    <source>
        <dbReference type="ARBA" id="ARBA00010169"/>
    </source>
</evidence>
<dbReference type="EMBL" id="JAAXYH010000018">
    <property type="protein sequence ID" value="NMH66923.1"/>
    <property type="molecule type" value="Genomic_DNA"/>
</dbReference>
<gene>
    <name evidence="2" type="ORF">HC757_17325</name>
</gene>
<dbReference type="PANTHER" id="PTHR23419:SF8">
    <property type="entry name" value="FI09726P"/>
    <property type="match status" value="1"/>
</dbReference>
<dbReference type="Pfam" id="PF03091">
    <property type="entry name" value="CutA1"/>
    <property type="match status" value="1"/>
</dbReference>
<comment type="caution">
    <text evidence="2">The sequence shown here is derived from an EMBL/GenBank/DDBJ whole genome shotgun (WGS) entry which is preliminary data.</text>
</comment>
<name>A0A972JK90_9GAMM</name>
<reference evidence="2" key="1">
    <citation type="submission" date="2020-04" db="EMBL/GenBank/DDBJ databases">
        <title>Description of Shewanella salipaludis sp. nov., isolated from a salt marsh.</title>
        <authorList>
            <person name="Park S."/>
            <person name="Yoon J.-H."/>
        </authorList>
    </citation>
    <scope>NUCLEOTIDE SEQUENCE</scope>
    <source>
        <strain evidence="2">SHSM-M6</strain>
    </source>
</reference>
<dbReference type="InterPro" id="IPR011322">
    <property type="entry name" value="N-reg_PII-like_a/b"/>
</dbReference>
<dbReference type="InterPro" id="IPR015867">
    <property type="entry name" value="N-reg_PII/ATP_PRibTrfase_C"/>
</dbReference>
<dbReference type="GO" id="GO:0005507">
    <property type="term" value="F:copper ion binding"/>
    <property type="evidence" value="ECO:0007669"/>
    <property type="project" value="TreeGrafter"/>
</dbReference>
<dbReference type="AlphaFoldDB" id="A0A972JK90"/>
<sequence>MQTEFLLVLTTCPDTEQANALAKALVQAGVAACVQISPGLTSVYHWQGELCESREAGLQIKCAANHYAELERLVLELHPYQVPELIALPVSHGLPAYLDWIKETTLR</sequence>
<organism evidence="2 3">
    <name type="scientific">Shewanella salipaludis</name>
    <dbReference type="NCBI Taxonomy" id="2723052"/>
    <lineage>
        <taxon>Bacteria</taxon>
        <taxon>Pseudomonadati</taxon>
        <taxon>Pseudomonadota</taxon>
        <taxon>Gammaproteobacteria</taxon>
        <taxon>Alteromonadales</taxon>
        <taxon>Shewanellaceae</taxon>
        <taxon>Shewanella</taxon>
    </lineage>
</organism>
<dbReference type="Proteomes" id="UP000737113">
    <property type="component" value="Unassembled WGS sequence"/>
</dbReference>
<accession>A0A972JK90</accession>
<dbReference type="RefSeq" id="WP_169565649.1">
    <property type="nucleotide sequence ID" value="NZ_JAAXYH010000018.1"/>
</dbReference>
<dbReference type="GO" id="GO:0010038">
    <property type="term" value="P:response to metal ion"/>
    <property type="evidence" value="ECO:0007669"/>
    <property type="project" value="InterPro"/>
</dbReference>
<proteinExistence type="inferred from homology"/>
<evidence type="ECO:0000313" key="2">
    <source>
        <dbReference type="EMBL" id="NMH66923.1"/>
    </source>
</evidence>
<comment type="similarity">
    <text evidence="1">Belongs to the CutA family.</text>
</comment>
<evidence type="ECO:0000313" key="3">
    <source>
        <dbReference type="Proteomes" id="UP000737113"/>
    </source>
</evidence>